<dbReference type="NCBIfam" id="TIGR00524">
    <property type="entry name" value="eIF-2B_rel"/>
    <property type="match status" value="1"/>
</dbReference>
<evidence type="ECO:0000256" key="2">
    <source>
        <dbReference type="HAMAP-Rule" id="MF_01678"/>
    </source>
</evidence>
<feature type="binding site" evidence="2">
    <location>
        <begin position="238"/>
        <end position="239"/>
    </location>
    <ligand>
        <name>substrate</name>
    </ligand>
</feature>
<comment type="similarity">
    <text evidence="2">Belongs to the EIF-2B alpha/beta/delta subunits family. MtnA subfamily.</text>
</comment>
<dbReference type="Gene3D" id="1.20.120.420">
    <property type="entry name" value="translation initiation factor eif-2b, domain 1"/>
    <property type="match status" value="1"/>
</dbReference>
<dbReference type="SUPFAM" id="SSF100950">
    <property type="entry name" value="NagB/RpiA/CoA transferase-like"/>
    <property type="match status" value="1"/>
</dbReference>
<dbReference type="EMBL" id="CP001941">
    <property type="protein sequence ID" value="ADD09349.1"/>
    <property type="molecule type" value="Genomic_DNA"/>
</dbReference>
<dbReference type="GO" id="GO:0019509">
    <property type="term" value="P:L-methionine salvage from methylthioadenosine"/>
    <property type="evidence" value="ECO:0007669"/>
    <property type="project" value="UniProtKB-UniRule"/>
</dbReference>
<dbReference type="NCBIfam" id="NF004326">
    <property type="entry name" value="PRK05720.1"/>
    <property type="match status" value="1"/>
</dbReference>
<keyword evidence="2" id="KW-0028">Amino-acid biosynthesis</keyword>
<dbReference type="GO" id="GO:0003743">
    <property type="term" value="F:translation initiation factor activity"/>
    <property type="evidence" value="ECO:0007669"/>
    <property type="project" value="UniProtKB-KW"/>
</dbReference>
<dbReference type="KEGG" id="abi:Aboo_1543"/>
<evidence type="ECO:0000313" key="4">
    <source>
        <dbReference type="Proteomes" id="UP000001400"/>
    </source>
</evidence>
<dbReference type="InterPro" id="IPR027363">
    <property type="entry name" value="M1Pi_N"/>
</dbReference>
<gene>
    <name evidence="3" type="ordered locus">Aboo_1543</name>
</gene>
<keyword evidence="4" id="KW-1185">Reference proteome</keyword>
<dbReference type="EC" id="5.3.1.23" evidence="2"/>
<dbReference type="NCBIfam" id="TIGR00512">
    <property type="entry name" value="salvage_mtnA"/>
    <property type="match status" value="1"/>
</dbReference>
<organism evidence="3 4">
    <name type="scientific">Aciduliprofundum boonei (strain DSM 19572 / T469)</name>
    <dbReference type="NCBI Taxonomy" id="439481"/>
    <lineage>
        <taxon>Archaea</taxon>
        <taxon>Methanobacteriati</taxon>
        <taxon>Thermoplasmatota</taxon>
        <taxon>DHVE2 group</taxon>
        <taxon>Candidatus Aciduliprofundum</taxon>
    </lineage>
</organism>
<dbReference type="GeneID" id="8828514"/>
<dbReference type="PANTHER" id="PTHR43475:SF1">
    <property type="entry name" value="METHYLTHIORIBOSE-1-PHOSPHATE ISOMERASE"/>
    <property type="match status" value="1"/>
</dbReference>
<dbReference type="FunFam" id="3.40.50.10470:FF:000006">
    <property type="entry name" value="Methylthioribose-1-phosphate isomerase"/>
    <property type="match status" value="1"/>
</dbReference>
<dbReference type="InterPro" id="IPR005251">
    <property type="entry name" value="IF-M1Pi"/>
</dbReference>
<evidence type="ECO:0000256" key="1">
    <source>
        <dbReference type="ARBA" id="ARBA00023235"/>
    </source>
</evidence>
<dbReference type="InterPro" id="IPR000649">
    <property type="entry name" value="IF-2B-related"/>
</dbReference>
<feature type="binding site" evidence="2">
    <location>
        <position position="89"/>
    </location>
    <ligand>
        <name>substrate</name>
    </ligand>
</feature>
<dbReference type="HAMAP" id="MF_01678">
    <property type="entry name" value="Salvage_MtnA"/>
    <property type="match status" value="1"/>
</dbReference>
<reference evidence="3" key="1">
    <citation type="submission" date="2010-02" db="EMBL/GenBank/DDBJ databases">
        <title>Complete sequence of Aciduliprofundum boonei T469.</title>
        <authorList>
            <consortium name="US DOE Joint Genome Institute"/>
            <person name="Lucas S."/>
            <person name="Copeland A."/>
            <person name="Lapidus A."/>
            <person name="Cheng J.-F."/>
            <person name="Bruce D."/>
            <person name="Goodwin L."/>
            <person name="Pitluck S."/>
            <person name="Saunders E."/>
            <person name="Detter J.C."/>
            <person name="Han C."/>
            <person name="Tapia R."/>
            <person name="Land M."/>
            <person name="Hauser L."/>
            <person name="Kyrpides N."/>
            <person name="Mikhailova N."/>
            <person name="Flores G."/>
            <person name="Reysenbach A.-L."/>
            <person name="Woyke T."/>
        </authorList>
    </citation>
    <scope>NUCLEOTIDE SEQUENCE</scope>
    <source>
        <strain evidence="3">T469</strain>
    </source>
</reference>
<proteinExistence type="inferred from homology"/>
<feature type="binding site" evidence="2">
    <location>
        <begin position="55"/>
        <end position="57"/>
    </location>
    <ligand>
        <name>substrate</name>
    </ligand>
</feature>
<keyword evidence="3" id="KW-0396">Initiation factor</keyword>
<dbReference type="InterPro" id="IPR042529">
    <property type="entry name" value="IF_2B-like_C"/>
</dbReference>
<dbReference type="RefSeq" id="WP_012997485.1">
    <property type="nucleotide sequence ID" value="NC_013926.1"/>
</dbReference>
<evidence type="ECO:0000313" key="3">
    <source>
        <dbReference type="EMBL" id="ADD09349.1"/>
    </source>
</evidence>
<dbReference type="Gene3D" id="3.40.50.10470">
    <property type="entry name" value="Translation initiation factor eif-2b, domain 2"/>
    <property type="match status" value="1"/>
</dbReference>
<accession>D3TB70</accession>
<dbReference type="AlphaFoldDB" id="D3TB70"/>
<keyword evidence="2" id="KW-0486">Methionine biosynthesis</keyword>
<dbReference type="HOGENOM" id="CLU_016218_1_2_2"/>
<feature type="active site" description="Proton donor" evidence="2">
    <location>
        <position position="228"/>
    </location>
</feature>
<name>D3TB70_ACIB4</name>
<dbReference type="PANTHER" id="PTHR43475">
    <property type="entry name" value="METHYLTHIORIBOSE-1-PHOSPHATE ISOMERASE"/>
    <property type="match status" value="1"/>
</dbReference>
<dbReference type="GO" id="GO:0046523">
    <property type="term" value="F:S-methyl-5-thioribose-1-phosphate isomerase activity"/>
    <property type="evidence" value="ECO:0007669"/>
    <property type="project" value="UniProtKB-UniRule"/>
</dbReference>
<feature type="site" description="Transition state stabilizer" evidence="2">
    <location>
        <position position="148"/>
    </location>
</feature>
<dbReference type="InterPro" id="IPR011559">
    <property type="entry name" value="Initiation_fac_2B_a/b/d"/>
</dbReference>
<dbReference type="Pfam" id="PF01008">
    <property type="entry name" value="IF-2B"/>
    <property type="match status" value="1"/>
</dbReference>
<keyword evidence="1 2" id="KW-0413">Isomerase</keyword>
<dbReference type="Proteomes" id="UP000001400">
    <property type="component" value="Chromosome"/>
</dbReference>
<dbReference type="InterPro" id="IPR037171">
    <property type="entry name" value="NagB/RpiA_transferase-like"/>
</dbReference>
<sequence length="333" mass="37207">MRIKSEDGTKEMRAVWFEDGIVKLIDQRQLPANFEIFEAKTTEEVAYAIKEMVVRGAPAIGITAAYGMAQASLQGRNVDEAFEILRNTRPTAHDLFYALRSMMDAINSGEDPVKKAEEYANDIIGRCEKIGEYGEKLIKDGYRILTHCNAGALAVGDWGTATAPIRKAHRNGKKIFVWVDETRPRLQGARLTAWEMVQEGIEHAIIADNAAGYFMRKGEIDMVIVGADRITSNGDVANKIGTYEKAVVAKENGIPFYVAAPISTFDFSLENGDQIPIEERREEEVLFCRECRIAPQESHARNPAFDVTPAKYITGIITEKGVFKPEEIWKLKS</sequence>
<feature type="binding site" evidence="2">
    <location>
        <position position="187"/>
    </location>
    <ligand>
        <name>substrate</name>
    </ligand>
</feature>
<keyword evidence="3" id="KW-0648">Protein biosynthesis</keyword>
<comment type="function">
    <text evidence="2">Catalyzes the interconversion of methylthioribose-1-phosphate (MTR-1-P) into methylthioribulose-1-phosphate (MTRu-1-P).</text>
</comment>
<protein>
    <recommendedName>
        <fullName evidence="2">Putative methylthioribose-1-phosphate isomerase</fullName>
        <shortName evidence="2">M1Pi</shortName>
        <shortName evidence="2">MTR-1-P isomerase</shortName>
        <ecNumber evidence="2">5.3.1.23</ecNumber>
    </recommendedName>
    <alternativeName>
        <fullName evidence="2">MTNA-like protein</fullName>
        <shortName evidence="2">aMTNA</shortName>
    </alternativeName>
    <alternativeName>
        <fullName evidence="2">S-methyl-5-thioribose-1-phosphate isomerase</fullName>
    </alternativeName>
</protein>
<comment type="catalytic activity">
    <reaction evidence="2">
        <text>5-(methylsulfanyl)-alpha-D-ribose 1-phosphate = 5-(methylsulfanyl)-D-ribulose 1-phosphate</text>
        <dbReference type="Rhea" id="RHEA:19989"/>
        <dbReference type="ChEBI" id="CHEBI:58533"/>
        <dbReference type="ChEBI" id="CHEBI:58548"/>
        <dbReference type="EC" id="5.3.1.23"/>
    </reaction>
</comment>